<dbReference type="EMBL" id="CP011125">
    <property type="protein sequence ID" value="AKF11226.1"/>
    <property type="molecule type" value="Genomic_DNA"/>
</dbReference>
<dbReference type="Proteomes" id="UP000034883">
    <property type="component" value="Chromosome"/>
</dbReference>
<name>A0A0F6YMN2_9BACT</name>
<evidence type="ECO:0000313" key="1">
    <source>
        <dbReference type="EMBL" id="AKF11226.1"/>
    </source>
</evidence>
<organism evidence="1 2">
    <name type="scientific">Sandaracinus amylolyticus</name>
    <dbReference type="NCBI Taxonomy" id="927083"/>
    <lineage>
        <taxon>Bacteria</taxon>
        <taxon>Pseudomonadati</taxon>
        <taxon>Myxococcota</taxon>
        <taxon>Polyangia</taxon>
        <taxon>Polyangiales</taxon>
        <taxon>Sandaracinaceae</taxon>
        <taxon>Sandaracinus</taxon>
    </lineage>
</organism>
<dbReference type="RefSeq" id="WP_053238113.1">
    <property type="nucleotide sequence ID" value="NZ_CP011125.1"/>
</dbReference>
<dbReference type="STRING" id="927083.DB32_008375"/>
<dbReference type="PROSITE" id="PS51257">
    <property type="entry name" value="PROKAR_LIPOPROTEIN"/>
    <property type="match status" value="1"/>
</dbReference>
<evidence type="ECO:0000313" key="2">
    <source>
        <dbReference type="Proteomes" id="UP000034883"/>
    </source>
</evidence>
<accession>A0A0F6YMN2</accession>
<sequence length="410" mass="43733">MQSSRFKTRTTFGIAALGGALSLLGCGDDDGATEVDASAPIDAWTAPVDAPSDAPMADAGGETCAPFPGDYTPRVDMSSTDEWPPCVSDVGTYARIEPTISTIARVEAYDTIFAPGGLLVGEPSATAFTDARTVYETSEGLGSRVIRRTDEHVTAPDPNDCRMGSVIEAAPEYCVGPTQLAPIVREGFAAGMTGGAGEPLRVHAARIDAALTWFLYISPYKESLTCTSTARDCDSAWAYYTGGVEARSGGLGMARLVRELDVETHDRIWDALLAVRCWRDLDPEPVSSERLDLRDRARTQLDRAMDRGMALLIADRLRRMEASSGDEQLAHFAWGRVILGSIAQRTIPSPDPGGSDIVVPARESLADRMLRARSTELADLVASEIDGASAPADVDVDAIVELLESAFPCA</sequence>
<keyword evidence="2" id="KW-1185">Reference proteome</keyword>
<protein>
    <submittedName>
        <fullName evidence="1">Uncharacterized protein</fullName>
    </submittedName>
</protein>
<reference evidence="1 2" key="1">
    <citation type="submission" date="2015-03" db="EMBL/GenBank/DDBJ databases">
        <title>Genome assembly of Sandaracinus amylolyticus DSM 53668.</title>
        <authorList>
            <person name="Sharma G."/>
            <person name="Subramanian S."/>
        </authorList>
    </citation>
    <scope>NUCLEOTIDE SEQUENCE [LARGE SCALE GENOMIC DNA]</scope>
    <source>
        <strain evidence="1 2">DSM 53668</strain>
    </source>
</reference>
<proteinExistence type="predicted"/>
<dbReference type="KEGG" id="samy:DB32_008375"/>
<dbReference type="AlphaFoldDB" id="A0A0F6YMN2"/>
<gene>
    <name evidence="1" type="ORF">DB32_008375</name>
</gene>